<accession>A0A6J7F1J2</accession>
<sequence length="155" mass="15972">MSIDARLTELGIELPEAPLPLAVYVPAVVEGNLVFISGQLPTVNGELRATGKVGEGNGLVAPADAKDYARTAALNGLAVIKSAIGNLDRITRIVKVTGFVACVPDFTAMGAVMNGASELLGDVFGDIGTHARSSIGVPVLPMDSPVEVEMIVAFK</sequence>
<evidence type="ECO:0000259" key="1">
    <source>
        <dbReference type="Pfam" id="PF14588"/>
    </source>
</evidence>
<dbReference type="Gene3D" id="3.30.1330.40">
    <property type="entry name" value="RutC-like"/>
    <property type="match status" value="1"/>
</dbReference>
<dbReference type="EMBL" id="CAFBMB010000001">
    <property type="protein sequence ID" value="CAB4887395.1"/>
    <property type="molecule type" value="Genomic_DNA"/>
</dbReference>
<dbReference type="CDD" id="cd02199">
    <property type="entry name" value="YjgF_YER057c_UK114_like_1"/>
    <property type="match status" value="1"/>
</dbReference>
<name>A0A6J7F1J2_9ZZZZ</name>
<feature type="domain" description="Endoribonuclease L-PSP/chorismate mutase-like" evidence="1">
    <location>
        <begin position="5"/>
        <end position="148"/>
    </location>
</feature>
<gene>
    <name evidence="2" type="ORF">UFOPK3516_00031</name>
</gene>
<organism evidence="2">
    <name type="scientific">freshwater metagenome</name>
    <dbReference type="NCBI Taxonomy" id="449393"/>
    <lineage>
        <taxon>unclassified sequences</taxon>
        <taxon>metagenomes</taxon>
        <taxon>ecological metagenomes</taxon>
    </lineage>
</organism>
<proteinExistence type="predicted"/>
<protein>
    <submittedName>
        <fullName evidence="2">Unannotated protein</fullName>
    </submittedName>
</protein>
<dbReference type="InterPro" id="IPR013813">
    <property type="entry name" value="Endoribo_LPSP/chorism_mut-like"/>
</dbReference>
<reference evidence="2" key="1">
    <citation type="submission" date="2020-05" db="EMBL/GenBank/DDBJ databases">
        <authorList>
            <person name="Chiriac C."/>
            <person name="Salcher M."/>
            <person name="Ghai R."/>
            <person name="Kavagutti S V."/>
        </authorList>
    </citation>
    <scope>NUCLEOTIDE SEQUENCE</scope>
</reference>
<evidence type="ECO:0000313" key="2">
    <source>
        <dbReference type="EMBL" id="CAB4887395.1"/>
    </source>
</evidence>
<dbReference type="PANTHER" id="PTHR43760">
    <property type="entry name" value="ENDORIBONUCLEASE-RELATED"/>
    <property type="match status" value="1"/>
</dbReference>
<dbReference type="AlphaFoldDB" id="A0A6J7F1J2"/>
<dbReference type="SUPFAM" id="SSF55298">
    <property type="entry name" value="YjgF-like"/>
    <property type="match status" value="1"/>
</dbReference>
<dbReference type="PANTHER" id="PTHR43760:SF1">
    <property type="entry name" value="ENDORIBONUCLEASE L-PSP_CHORISMATE MUTASE-LIKE DOMAIN-CONTAINING PROTEIN"/>
    <property type="match status" value="1"/>
</dbReference>
<dbReference type="InterPro" id="IPR035959">
    <property type="entry name" value="RutC-like_sf"/>
</dbReference>
<dbReference type="Pfam" id="PF14588">
    <property type="entry name" value="YjgF_endoribonc"/>
    <property type="match status" value="1"/>
</dbReference>